<keyword evidence="1" id="KW-0812">Transmembrane</keyword>
<feature type="transmembrane region" description="Helical" evidence="1">
    <location>
        <begin position="41"/>
        <end position="64"/>
    </location>
</feature>
<evidence type="ECO:0000256" key="1">
    <source>
        <dbReference type="SAM" id="Phobius"/>
    </source>
</evidence>
<gene>
    <name evidence="2" type="ORF">GTQ48_01620</name>
</gene>
<protein>
    <submittedName>
        <fullName evidence="2">Uncharacterized protein</fullName>
    </submittedName>
</protein>
<keyword evidence="1" id="KW-1133">Transmembrane helix</keyword>
<name>A0A6N9TCQ0_9ALTE</name>
<evidence type="ECO:0000313" key="3">
    <source>
        <dbReference type="Proteomes" id="UP000471381"/>
    </source>
</evidence>
<proteinExistence type="predicted"/>
<comment type="caution">
    <text evidence="2">The sequence shown here is derived from an EMBL/GenBank/DDBJ whole genome shotgun (WGS) entry which is preliminary data.</text>
</comment>
<sequence>MQKNVTLIVGYMAYIFSITVTSNLVLSVLAASFELTDKLELLLRVFVIFTITFIATGIAIKLGLFRQRKRR</sequence>
<keyword evidence="3" id="KW-1185">Reference proteome</keyword>
<dbReference type="Proteomes" id="UP000471381">
    <property type="component" value="Unassembled WGS sequence"/>
</dbReference>
<keyword evidence="1" id="KW-0472">Membrane</keyword>
<feature type="transmembrane region" description="Helical" evidence="1">
    <location>
        <begin position="7"/>
        <end position="29"/>
    </location>
</feature>
<accession>A0A6N9TCQ0</accession>
<organism evidence="2 3">
    <name type="scientific">Alteromonas genovensis</name>
    <dbReference type="NCBI Taxonomy" id="471225"/>
    <lineage>
        <taxon>Bacteria</taxon>
        <taxon>Pseudomonadati</taxon>
        <taxon>Pseudomonadota</taxon>
        <taxon>Gammaproteobacteria</taxon>
        <taxon>Alteromonadales</taxon>
        <taxon>Alteromonadaceae</taxon>
        <taxon>Alteromonas/Salinimonas group</taxon>
        <taxon>Alteromonas</taxon>
    </lineage>
</organism>
<evidence type="ECO:0000313" key="2">
    <source>
        <dbReference type="EMBL" id="NDW14232.1"/>
    </source>
</evidence>
<dbReference type="AlphaFoldDB" id="A0A6N9TCQ0"/>
<reference evidence="2 3" key="1">
    <citation type="submission" date="2020-01" db="EMBL/GenBank/DDBJ databases">
        <title>Genomes of bacteria type strains.</title>
        <authorList>
            <person name="Chen J."/>
            <person name="Zhu S."/>
            <person name="Yang J."/>
        </authorList>
    </citation>
    <scope>NUCLEOTIDE SEQUENCE [LARGE SCALE GENOMIC DNA]</scope>
    <source>
        <strain evidence="2 3">LMG 24078</strain>
    </source>
</reference>
<dbReference type="EMBL" id="JAAAWO010000001">
    <property type="protein sequence ID" value="NDW14232.1"/>
    <property type="molecule type" value="Genomic_DNA"/>
</dbReference>